<proteinExistence type="predicted"/>
<name>A0ACC2AI56_DIPCM</name>
<accession>A0ACC2AI56</accession>
<dbReference type="Proteomes" id="UP001162992">
    <property type="component" value="Chromosome 22"/>
</dbReference>
<protein>
    <submittedName>
        <fullName evidence="1">Uncharacterized protein</fullName>
    </submittedName>
</protein>
<reference evidence="2" key="1">
    <citation type="journal article" date="2024" name="Proc. Natl. Acad. Sci. U.S.A.">
        <title>Extraordinary preservation of gene collinearity over three hundred million years revealed in homosporous lycophytes.</title>
        <authorList>
            <person name="Li C."/>
            <person name="Wickell D."/>
            <person name="Kuo L.Y."/>
            <person name="Chen X."/>
            <person name="Nie B."/>
            <person name="Liao X."/>
            <person name="Peng D."/>
            <person name="Ji J."/>
            <person name="Jenkins J."/>
            <person name="Williams M."/>
            <person name="Shu S."/>
            <person name="Plott C."/>
            <person name="Barry K."/>
            <person name="Rajasekar S."/>
            <person name="Grimwood J."/>
            <person name="Han X."/>
            <person name="Sun S."/>
            <person name="Hou Z."/>
            <person name="He W."/>
            <person name="Dai G."/>
            <person name="Sun C."/>
            <person name="Schmutz J."/>
            <person name="Leebens-Mack J.H."/>
            <person name="Li F.W."/>
            <person name="Wang L."/>
        </authorList>
    </citation>
    <scope>NUCLEOTIDE SEQUENCE [LARGE SCALE GENOMIC DNA]</scope>
    <source>
        <strain evidence="2">cv. PW_Plant_1</strain>
    </source>
</reference>
<evidence type="ECO:0000313" key="1">
    <source>
        <dbReference type="EMBL" id="KAJ7516782.1"/>
    </source>
</evidence>
<evidence type="ECO:0000313" key="2">
    <source>
        <dbReference type="Proteomes" id="UP001162992"/>
    </source>
</evidence>
<keyword evidence="2" id="KW-1185">Reference proteome</keyword>
<dbReference type="EMBL" id="CM055113">
    <property type="protein sequence ID" value="KAJ7516782.1"/>
    <property type="molecule type" value="Genomic_DNA"/>
</dbReference>
<gene>
    <name evidence="1" type="ORF">O6H91_22G070300</name>
</gene>
<comment type="caution">
    <text evidence="1">The sequence shown here is derived from an EMBL/GenBank/DDBJ whole genome shotgun (WGS) entry which is preliminary data.</text>
</comment>
<sequence>MSGGGEEALCVTGGTGYIASWLILRLLQSGYHVHTTVRDPGDLERVGFLWELPGAVERLKVFKADLLHEGSFDDAFRGVKGIFHTAGPVLFDPNDNPQVVKMVEISLKGVLNVLKASAKSTTIKKVVLTSSCSAVRYDYNHTGQDLMSLDESNWSNPDYCTAHKLWYPLAKTLAERKAWEFAKQHGLNLVVVNASFIVGPLLQPNPTSTIWVVLSLLRGDAPIYPNTIIGFVHIDDVVKAHLLVYEAASASGRYICSERVSHWRDVLELLRKKYPAYPITSKESEEKGHDIPHIISTHKILRLGLPGFRTLEDMFDECIQSLEEKGFLKDLHCKKLE</sequence>
<organism evidence="1 2">
    <name type="scientific">Diphasiastrum complanatum</name>
    <name type="common">Issler's clubmoss</name>
    <name type="synonym">Lycopodium complanatum</name>
    <dbReference type="NCBI Taxonomy" id="34168"/>
    <lineage>
        <taxon>Eukaryota</taxon>
        <taxon>Viridiplantae</taxon>
        <taxon>Streptophyta</taxon>
        <taxon>Embryophyta</taxon>
        <taxon>Tracheophyta</taxon>
        <taxon>Lycopodiopsida</taxon>
        <taxon>Lycopodiales</taxon>
        <taxon>Lycopodiaceae</taxon>
        <taxon>Lycopodioideae</taxon>
        <taxon>Diphasiastrum</taxon>
    </lineage>
</organism>